<dbReference type="PANTHER" id="PTHR43316">
    <property type="entry name" value="HYDROLASE, HALOACID DELAHOGENASE-RELATED"/>
    <property type="match status" value="1"/>
</dbReference>
<dbReference type="HOGENOM" id="CLU_045011_8_0_10"/>
<keyword evidence="1 2" id="KW-0378">Hydrolase</keyword>
<dbReference type="InterPro" id="IPR036412">
    <property type="entry name" value="HAD-like_sf"/>
</dbReference>
<keyword evidence="3" id="KW-1185">Reference proteome</keyword>
<evidence type="ECO:0000256" key="1">
    <source>
        <dbReference type="ARBA" id="ARBA00022801"/>
    </source>
</evidence>
<dbReference type="eggNOG" id="COG0637">
    <property type="taxonomic scope" value="Bacteria"/>
</dbReference>
<dbReference type="GO" id="GO:0016787">
    <property type="term" value="F:hydrolase activity"/>
    <property type="evidence" value="ECO:0007669"/>
    <property type="project" value="UniProtKB-KW"/>
</dbReference>
<dbReference type="EMBL" id="JNGW01000012">
    <property type="protein sequence ID" value="KDR53741.1"/>
    <property type="molecule type" value="Genomic_DNA"/>
</dbReference>
<dbReference type="InterPro" id="IPR051540">
    <property type="entry name" value="S-2-haloacid_dehalogenase"/>
</dbReference>
<evidence type="ECO:0000313" key="3">
    <source>
        <dbReference type="Proteomes" id="UP000027442"/>
    </source>
</evidence>
<name>A0A069QV63_HOYLO</name>
<dbReference type="Pfam" id="PF00702">
    <property type="entry name" value="Hydrolase"/>
    <property type="match status" value="1"/>
</dbReference>
<dbReference type="SUPFAM" id="SSF56784">
    <property type="entry name" value="HAD-like"/>
    <property type="match status" value="1"/>
</dbReference>
<dbReference type="Gene3D" id="3.40.50.1000">
    <property type="entry name" value="HAD superfamily/HAD-like"/>
    <property type="match status" value="1"/>
</dbReference>
<reference evidence="2 3" key="1">
    <citation type="submission" date="2013-08" db="EMBL/GenBank/DDBJ databases">
        <authorList>
            <person name="Weinstock G."/>
            <person name="Sodergren E."/>
            <person name="Wylie T."/>
            <person name="Fulton L."/>
            <person name="Fulton R."/>
            <person name="Fronick C."/>
            <person name="O'Laughlin M."/>
            <person name="Godfrey J."/>
            <person name="Miner T."/>
            <person name="Herter B."/>
            <person name="Appelbaum E."/>
            <person name="Cordes M."/>
            <person name="Lek S."/>
            <person name="Wollam A."/>
            <person name="Pepin K.H."/>
            <person name="Palsikar V.B."/>
            <person name="Mitreva M."/>
            <person name="Wilson R.K."/>
        </authorList>
    </citation>
    <scope>NUCLEOTIDE SEQUENCE [LARGE SCALE GENOMIC DNA]</scope>
    <source>
        <strain evidence="2 3">ATCC 15930</strain>
    </source>
</reference>
<proteinExistence type="predicted"/>
<dbReference type="RefSeq" id="WP_018966528.1">
    <property type="nucleotide sequence ID" value="NZ_KB899210.1"/>
</dbReference>
<dbReference type="NCBIfam" id="TIGR01549">
    <property type="entry name" value="HAD-SF-IA-v1"/>
    <property type="match status" value="1"/>
</dbReference>
<dbReference type="InterPro" id="IPR006439">
    <property type="entry name" value="HAD-SF_hydro_IA"/>
</dbReference>
<dbReference type="Proteomes" id="UP000027442">
    <property type="component" value="Unassembled WGS sequence"/>
</dbReference>
<protein>
    <submittedName>
        <fullName evidence="2">HAD hydrolase, family IA, variant 1</fullName>
    </submittedName>
</protein>
<organism evidence="2 3">
    <name type="scientific">Hoylesella loescheii DSM 19665 = JCM 12249 = ATCC 15930</name>
    <dbReference type="NCBI Taxonomy" id="1122985"/>
    <lineage>
        <taxon>Bacteria</taxon>
        <taxon>Pseudomonadati</taxon>
        <taxon>Bacteroidota</taxon>
        <taxon>Bacteroidia</taxon>
        <taxon>Bacteroidales</taxon>
        <taxon>Prevotellaceae</taxon>
        <taxon>Hoylesella</taxon>
    </lineage>
</organism>
<evidence type="ECO:0000313" key="2">
    <source>
        <dbReference type="EMBL" id="KDR53741.1"/>
    </source>
</evidence>
<dbReference type="AlphaFoldDB" id="A0A069QV63"/>
<sequence>MHENKRTTRYTFNTLNGLGVEGIIFDYGATLDTNGNHWGQVIWHAYQKANVPISEADYRAAYVHVERTLATNRIIMPDFTFDAMLSTKLQMQLAYLRDVKALDVPQLELDIMHDILLTELASDLKKVIDHSRLVLEELHEHYPLVLVSNFYGNIEAVLNDYLMRDLFKSVIESSVVGVRKPDPKIFALGVEALNLPAEKVLVVGDSFDKDIVPAHSLGCVTAWFKGESWEEKHHDENLVRLIIKDLEDLLD</sequence>
<dbReference type="InterPro" id="IPR023214">
    <property type="entry name" value="HAD_sf"/>
</dbReference>
<accession>A0A069QV63</accession>
<comment type="caution">
    <text evidence="2">The sequence shown here is derived from an EMBL/GenBank/DDBJ whole genome shotgun (WGS) entry which is preliminary data.</text>
</comment>
<gene>
    <name evidence="2" type="ORF">HMPREF1991_00107</name>
</gene>
<dbReference type="PATRIC" id="fig|1122985.7.peg.116"/>